<evidence type="ECO:0000313" key="2">
    <source>
        <dbReference type="EMBL" id="SDR93428.1"/>
    </source>
</evidence>
<feature type="domain" description="N-acetyltransferase" evidence="1">
    <location>
        <begin position="8"/>
        <end position="171"/>
    </location>
</feature>
<reference evidence="2 3" key="1">
    <citation type="submission" date="2016-10" db="EMBL/GenBank/DDBJ databases">
        <authorList>
            <person name="de Groot N.N."/>
        </authorList>
    </citation>
    <scope>NUCLEOTIDE SEQUENCE [LARGE SCALE GENOMIC DNA]</scope>
    <source>
        <strain evidence="2 3">LMG 26867</strain>
    </source>
</reference>
<dbReference type="InterPro" id="IPR000182">
    <property type="entry name" value="GNAT_dom"/>
</dbReference>
<sequence>MNRTTERLILRPPTADDLPRLFAIYGDPATNQFNPAGPLNELHQAQTLLHGWLTHWRDHGYGQWAIARREAPDQVIGFGGVARYNYLTEPRLNLGYRFATAAWGKGFATELGRAALEFAFAELDAEQVFALVRPNHQASIGVLEKLGMQRIELLDDVPGQAQSLVYRADRP</sequence>
<dbReference type="PANTHER" id="PTHR43792:SF1">
    <property type="entry name" value="N-ACETYLTRANSFERASE DOMAIN-CONTAINING PROTEIN"/>
    <property type="match status" value="1"/>
</dbReference>
<protein>
    <submittedName>
        <fullName evidence="2">Protein N-acetyltransferase, RimJ/RimL family</fullName>
    </submittedName>
</protein>
<gene>
    <name evidence="2" type="ORF">SAMN05216222_0334</name>
</gene>
<dbReference type="STRING" id="1148509.SAMN05216222_0334"/>
<dbReference type="InterPro" id="IPR016181">
    <property type="entry name" value="Acyl_CoA_acyltransferase"/>
</dbReference>
<dbReference type="SUPFAM" id="SSF55729">
    <property type="entry name" value="Acyl-CoA N-acyltransferases (Nat)"/>
    <property type="match status" value="1"/>
</dbReference>
<dbReference type="RefSeq" id="WP_092269932.1">
    <property type="nucleotide sequence ID" value="NZ_LT629762.1"/>
</dbReference>
<accession>A0A1H1N3H1</accession>
<dbReference type="PANTHER" id="PTHR43792">
    <property type="entry name" value="GNAT FAMILY, PUTATIVE (AFU_ORTHOLOGUE AFUA_3G00765)-RELATED-RELATED"/>
    <property type="match status" value="1"/>
</dbReference>
<dbReference type="InterPro" id="IPR051531">
    <property type="entry name" value="N-acetyltransferase"/>
</dbReference>
<dbReference type="Pfam" id="PF13302">
    <property type="entry name" value="Acetyltransf_3"/>
    <property type="match status" value="1"/>
</dbReference>
<evidence type="ECO:0000259" key="1">
    <source>
        <dbReference type="PROSITE" id="PS51186"/>
    </source>
</evidence>
<dbReference type="GO" id="GO:0016747">
    <property type="term" value="F:acyltransferase activity, transferring groups other than amino-acyl groups"/>
    <property type="evidence" value="ECO:0007669"/>
    <property type="project" value="InterPro"/>
</dbReference>
<evidence type="ECO:0000313" key="3">
    <source>
        <dbReference type="Proteomes" id="UP000198481"/>
    </source>
</evidence>
<keyword evidence="2" id="KW-0808">Transferase</keyword>
<dbReference type="Gene3D" id="3.40.630.30">
    <property type="match status" value="1"/>
</dbReference>
<dbReference type="PROSITE" id="PS51186">
    <property type="entry name" value="GNAT"/>
    <property type="match status" value="1"/>
</dbReference>
<dbReference type="EMBL" id="LT629762">
    <property type="protein sequence ID" value="SDR93428.1"/>
    <property type="molecule type" value="Genomic_DNA"/>
</dbReference>
<organism evidence="2 3">
    <name type="scientific">Pseudomonas prosekii</name>
    <dbReference type="NCBI Taxonomy" id="1148509"/>
    <lineage>
        <taxon>Bacteria</taxon>
        <taxon>Pseudomonadati</taxon>
        <taxon>Pseudomonadota</taxon>
        <taxon>Gammaproteobacteria</taxon>
        <taxon>Pseudomonadales</taxon>
        <taxon>Pseudomonadaceae</taxon>
        <taxon>Pseudomonas</taxon>
    </lineage>
</organism>
<name>A0A1H1N3H1_9PSED</name>
<proteinExistence type="predicted"/>
<dbReference type="AlphaFoldDB" id="A0A1H1N3H1"/>
<dbReference type="Proteomes" id="UP000198481">
    <property type="component" value="Chromosome I"/>
</dbReference>